<dbReference type="SUPFAM" id="SSF57701">
    <property type="entry name" value="Zn2/Cys6 DNA-binding domain"/>
    <property type="match status" value="1"/>
</dbReference>
<protein>
    <recommendedName>
        <fullName evidence="8">Zn(2)-C6 fungal-type domain-containing protein</fullName>
    </recommendedName>
</protein>
<dbReference type="SMART" id="SM00066">
    <property type="entry name" value="GAL4"/>
    <property type="match status" value="1"/>
</dbReference>
<evidence type="ECO:0000256" key="7">
    <source>
        <dbReference type="SAM" id="MobiDB-lite"/>
    </source>
</evidence>
<reference evidence="9" key="1">
    <citation type="submission" date="2022-12" db="EMBL/GenBank/DDBJ databases">
        <authorList>
            <person name="Petersen C."/>
        </authorList>
    </citation>
    <scope>NUCLEOTIDE SEQUENCE</scope>
    <source>
        <strain evidence="9">IBT 16125</strain>
    </source>
</reference>
<dbReference type="RefSeq" id="XP_056770259.1">
    <property type="nucleotide sequence ID" value="XM_056906152.1"/>
</dbReference>
<evidence type="ECO:0000256" key="1">
    <source>
        <dbReference type="ARBA" id="ARBA00022723"/>
    </source>
</evidence>
<dbReference type="GeneID" id="81596395"/>
<evidence type="ECO:0000256" key="4">
    <source>
        <dbReference type="ARBA" id="ARBA00023125"/>
    </source>
</evidence>
<keyword evidence="10" id="KW-1185">Reference proteome</keyword>
<keyword evidence="2" id="KW-0862">Zinc</keyword>
<keyword evidence="6" id="KW-0539">Nucleus</keyword>
<dbReference type="GO" id="GO:0000981">
    <property type="term" value="F:DNA-binding transcription factor activity, RNA polymerase II-specific"/>
    <property type="evidence" value="ECO:0007669"/>
    <property type="project" value="InterPro"/>
</dbReference>
<dbReference type="CDD" id="cd00067">
    <property type="entry name" value="GAL4"/>
    <property type="match status" value="1"/>
</dbReference>
<organism evidence="9 10">
    <name type="scientific">Penicillium daleae</name>
    <dbReference type="NCBI Taxonomy" id="63821"/>
    <lineage>
        <taxon>Eukaryota</taxon>
        <taxon>Fungi</taxon>
        <taxon>Dikarya</taxon>
        <taxon>Ascomycota</taxon>
        <taxon>Pezizomycotina</taxon>
        <taxon>Eurotiomycetes</taxon>
        <taxon>Eurotiomycetidae</taxon>
        <taxon>Eurotiales</taxon>
        <taxon>Aspergillaceae</taxon>
        <taxon>Penicillium</taxon>
    </lineage>
</organism>
<proteinExistence type="predicted"/>
<keyword evidence="3" id="KW-0805">Transcription regulation</keyword>
<dbReference type="InterPro" id="IPR036864">
    <property type="entry name" value="Zn2-C6_fun-type_DNA-bd_sf"/>
</dbReference>
<feature type="domain" description="Zn(2)-C6 fungal-type" evidence="8">
    <location>
        <begin position="66"/>
        <end position="95"/>
    </location>
</feature>
<gene>
    <name evidence="9" type="ORF">N7458_002769</name>
</gene>
<evidence type="ECO:0000313" key="9">
    <source>
        <dbReference type="EMBL" id="KAJ5461217.1"/>
    </source>
</evidence>
<dbReference type="PANTHER" id="PTHR47660:SF7">
    <property type="entry name" value="TRANSCRIPTION FACTOR WITH C2H2 AND ZN(2)-CYS(6) DNA BINDING DOMAIN (EUROFUNG)"/>
    <property type="match status" value="1"/>
</dbReference>
<evidence type="ECO:0000256" key="5">
    <source>
        <dbReference type="ARBA" id="ARBA00023163"/>
    </source>
</evidence>
<dbReference type="Pfam" id="PF00172">
    <property type="entry name" value="Zn_clus"/>
    <property type="match status" value="1"/>
</dbReference>
<evidence type="ECO:0000259" key="8">
    <source>
        <dbReference type="PROSITE" id="PS50048"/>
    </source>
</evidence>
<dbReference type="PROSITE" id="PS00463">
    <property type="entry name" value="ZN2_CY6_FUNGAL_1"/>
    <property type="match status" value="1"/>
</dbReference>
<feature type="compositionally biased region" description="Polar residues" evidence="7">
    <location>
        <begin position="344"/>
        <end position="353"/>
    </location>
</feature>
<dbReference type="PROSITE" id="PS50048">
    <property type="entry name" value="ZN2_CY6_FUNGAL_2"/>
    <property type="match status" value="1"/>
</dbReference>
<evidence type="ECO:0000256" key="3">
    <source>
        <dbReference type="ARBA" id="ARBA00023015"/>
    </source>
</evidence>
<dbReference type="Proteomes" id="UP001213681">
    <property type="component" value="Unassembled WGS sequence"/>
</dbReference>
<dbReference type="EMBL" id="JAPVEA010000002">
    <property type="protein sequence ID" value="KAJ5461217.1"/>
    <property type="molecule type" value="Genomic_DNA"/>
</dbReference>
<name>A0AAD6CDN8_9EURO</name>
<dbReference type="InterPro" id="IPR001138">
    <property type="entry name" value="Zn2Cys6_DnaBD"/>
</dbReference>
<feature type="region of interest" description="Disordered" evidence="7">
    <location>
        <begin position="870"/>
        <end position="905"/>
    </location>
</feature>
<keyword evidence="1" id="KW-0479">Metal-binding</keyword>
<evidence type="ECO:0000313" key="10">
    <source>
        <dbReference type="Proteomes" id="UP001213681"/>
    </source>
</evidence>
<reference evidence="9" key="2">
    <citation type="journal article" date="2023" name="IMA Fungus">
        <title>Comparative genomic study of the Penicillium genus elucidates a diverse pangenome and 15 lateral gene transfer events.</title>
        <authorList>
            <person name="Petersen C."/>
            <person name="Sorensen T."/>
            <person name="Nielsen M.R."/>
            <person name="Sondergaard T.E."/>
            <person name="Sorensen J.L."/>
            <person name="Fitzpatrick D.A."/>
            <person name="Frisvad J.C."/>
            <person name="Nielsen K.L."/>
        </authorList>
    </citation>
    <scope>NUCLEOTIDE SEQUENCE</scope>
    <source>
        <strain evidence="9">IBT 16125</strain>
    </source>
</reference>
<feature type="region of interest" description="Disordered" evidence="7">
    <location>
        <begin position="339"/>
        <end position="358"/>
    </location>
</feature>
<dbReference type="Pfam" id="PF04082">
    <property type="entry name" value="Fungal_trans"/>
    <property type="match status" value="1"/>
</dbReference>
<dbReference type="GO" id="GO:0008270">
    <property type="term" value="F:zinc ion binding"/>
    <property type="evidence" value="ECO:0007669"/>
    <property type="project" value="InterPro"/>
</dbReference>
<accession>A0AAD6CDN8</accession>
<evidence type="ECO:0000256" key="6">
    <source>
        <dbReference type="ARBA" id="ARBA00023242"/>
    </source>
</evidence>
<dbReference type="InterPro" id="IPR007219">
    <property type="entry name" value="XnlR_reg_dom"/>
</dbReference>
<dbReference type="Gene3D" id="4.10.240.10">
    <property type="entry name" value="Zn(2)-C6 fungal-type DNA-binding domain"/>
    <property type="match status" value="1"/>
</dbReference>
<comment type="caution">
    <text evidence="9">The sequence shown here is derived from an EMBL/GenBank/DDBJ whole genome shotgun (WGS) entry which is preliminary data.</text>
</comment>
<dbReference type="PANTHER" id="PTHR47660">
    <property type="entry name" value="TRANSCRIPTION FACTOR WITH C2H2 AND ZN(2)-CYS(6) DNA BINDING DOMAIN (EUROFUNG)-RELATED-RELATED"/>
    <property type="match status" value="1"/>
</dbReference>
<keyword evidence="5" id="KW-0804">Transcription</keyword>
<feature type="compositionally biased region" description="Polar residues" evidence="7">
    <location>
        <begin position="870"/>
        <end position="879"/>
    </location>
</feature>
<dbReference type="GO" id="GO:0006351">
    <property type="term" value="P:DNA-templated transcription"/>
    <property type="evidence" value="ECO:0007669"/>
    <property type="project" value="InterPro"/>
</dbReference>
<sequence>MRAQLFKVRASPAASANAFESRERACVPHMPQAILSKANALLRHEAGHVTPNAAPAVLNSPRRTHACLECAKARTRCSGESPCQRCVKKNLMCEHRLRKRRETQYTQVANAGDQQRGATEIQDVAIAPPSSLSSKSPAVEYDQVQPQVSPWLSQVVPGSSSEGHWPREDQDAGSLRIVDLGMADSAVSSIGHNYGPMGSLSQVYPNWLPFNMMDESLAFELEGPISTFSTVPQRTAADEPLNEILSSATDQIFLNPIPSGSAIEVNMYPDHTNCSVSRSSHMESTLSPCSTGTGEDTIAELKSDPRYVGYAVGLGARNTRYDGKTKRIMRHRLRSESQLRRTAASISSKSPKQLASRESELACRLDATSAKTYMTDHQYETSLKYYEEARSSRTLSKLLQSTPQPFPPLRLLNWQIYLYLCHFHPDYPFLDSQKLDRHEIDWPLLIALAAIGSIYAPPKSARGHGELLHAFLYTHLTNIHSDGGLDESLEYVQTKALNIVGLCQTSKTALVERGYKERDLLSGSCFRLALLKHRNQPALPHDGPLSGVNWRAWREREEYLRTGLFVWMLDCILAYTSDFHARFQLDDLQLELPCEEALWQTDKFDEWTYLHAKRQGWSSRFLQYSYLLQLQSHLSPDPRSWMKTSDTQTVRDALEELHVRSYIRPSVSNFGRIIIIHSLFEWNWQVQRFYTNKLSQWTPTAARKPPSSVGKATSIVPYPASIPQISAWRNSACDCLDVLHWEALSVSSKTGGIESPLFLVLHLARLILLTPVSHLRTLAEYRRNHGASGTGDPQTWPSEYELVVRCWFTSDKYKCRLAVLHAGAIYWHIRRYSSDAILQPFAAFLATLVLWAYATYSSAAASGPEISSANLEGGTNPNPGSVARNGAIDSNATTMGNPPDWTGADPIADEMDEVSPWSDSETSTYSTSQPRAPSFMHLDRPFDDELAQHFIRSADTMRAFVDGVGDLCTTVPANVLQEGVRLLREKCRKWEISKIYSYTLEDLMLHSPLS</sequence>
<dbReference type="AlphaFoldDB" id="A0AAD6CDN8"/>
<dbReference type="CDD" id="cd12148">
    <property type="entry name" value="fungal_TF_MHR"/>
    <property type="match status" value="1"/>
</dbReference>
<keyword evidence="4" id="KW-0238">DNA-binding</keyword>
<evidence type="ECO:0000256" key="2">
    <source>
        <dbReference type="ARBA" id="ARBA00022833"/>
    </source>
</evidence>
<dbReference type="GO" id="GO:0003677">
    <property type="term" value="F:DNA binding"/>
    <property type="evidence" value="ECO:0007669"/>
    <property type="project" value="UniProtKB-KW"/>
</dbReference>